<feature type="domain" description="Dienelactone hydrolase" evidence="1">
    <location>
        <begin position="38"/>
        <end position="251"/>
    </location>
</feature>
<dbReference type="Pfam" id="PF01738">
    <property type="entry name" value="DLH"/>
    <property type="match status" value="1"/>
</dbReference>
<dbReference type="OrthoDB" id="2147163at2759"/>
<protein>
    <recommendedName>
        <fullName evidence="1">Dienelactone hydrolase domain-containing protein</fullName>
    </recommendedName>
</protein>
<evidence type="ECO:0000259" key="1">
    <source>
        <dbReference type="Pfam" id="PF01738"/>
    </source>
</evidence>
<keyword evidence="3" id="KW-1185">Reference proteome</keyword>
<dbReference type="InterPro" id="IPR002925">
    <property type="entry name" value="Dienelactn_hydro"/>
</dbReference>
<reference evidence="2" key="1">
    <citation type="submission" date="2022-11" db="EMBL/GenBank/DDBJ databases">
        <authorList>
            <person name="Scott C."/>
            <person name="Bruce N."/>
        </authorList>
    </citation>
    <scope>NUCLEOTIDE SEQUENCE</scope>
</reference>
<dbReference type="EMBL" id="CALLCH030000001">
    <property type="protein sequence ID" value="CAI4211057.1"/>
    <property type="molecule type" value="Genomic_DNA"/>
</dbReference>
<dbReference type="PANTHER" id="PTHR47668:SF1">
    <property type="entry name" value="DIENELACTONE HYDROLASE DOMAIN-CONTAINING PROTEIN-RELATED"/>
    <property type="match status" value="1"/>
</dbReference>
<dbReference type="SUPFAM" id="SSF53474">
    <property type="entry name" value="alpha/beta-Hydrolases"/>
    <property type="match status" value="1"/>
</dbReference>
<evidence type="ECO:0000313" key="2">
    <source>
        <dbReference type="EMBL" id="CAI4211057.1"/>
    </source>
</evidence>
<evidence type="ECO:0000313" key="3">
    <source>
        <dbReference type="Proteomes" id="UP000838763"/>
    </source>
</evidence>
<dbReference type="PANTHER" id="PTHR47668">
    <property type="entry name" value="DIENELACTONE HYDROLASE FAMILY PROTEIN (AFU_ORTHOLOGUE AFUA_6G01940)"/>
    <property type="match status" value="1"/>
</dbReference>
<dbReference type="GO" id="GO:0016787">
    <property type="term" value="F:hydrolase activity"/>
    <property type="evidence" value="ECO:0007669"/>
    <property type="project" value="InterPro"/>
</dbReference>
<accession>A0A9P1M684</accession>
<proteinExistence type="predicted"/>
<dbReference type="Proteomes" id="UP000838763">
    <property type="component" value="Unassembled WGS sequence"/>
</dbReference>
<sequence length="254" mass="28219">MSSFPRQPPQRCLLQHSPVVATGYEEKGTYEELGGYKTYTTGPDSAEKGIVVIYDIFGYFPQTIQGADILATSDKQKYRVFIPDWFKGTPADISWYPPQTDEQKEKLGAWFGKNGFNEAAPKVPGYVEALKQKYPNIKSWGILGFCWGGKVTTLVTSSGSHPFQAAATAHPAFLDPADAPKIDVPICVLASQDESADDVTKFDEGLKVDKHIETFGDQIHGWMAARSNLKDERVAEEYKRGYETVLKFLASTFD</sequence>
<name>A0A9P1M684_9PEZI</name>
<comment type="caution">
    <text evidence="2">The sequence shown here is derived from an EMBL/GenBank/DDBJ whole genome shotgun (WGS) entry which is preliminary data.</text>
</comment>
<dbReference type="Gene3D" id="3.40.50.1820">
    <property type="entry name" value="alpha/beta hydrolase"/>
    <property type="match status" value="1"/>
</dbReference>
<organism evidence="2 3">
    <name type="scientific">Parascedosporium putredinis</name>
    <dbReference type="NCBI Taxonomy" id="1442378"/>
    <lineage>
        <taxon>Eukaryota</taxon>
        <taxon>Fungi</taxon>
        <taxon>Dikarya</taxon>
        <taxon>Ascomycota</taxon>
        <taxon>Pezizomycotina</taxon>
        <taxon>Sordariomycetes</taxon>
        <taxon>Hypocreomycetidae</taxon>
        <taxon>Microascales</taxon>
        <taxon>Microascaceae</taxon>
        <taxon>Parascedosporium</taxon>
    </lineage>
</organism>
<dbReference type="InterPro" id="IPR029058">
    <property type="entry name" value="AB_hydrolase_fold"/>
</dbReference>
<dbReference type="AlphaFoldDB" id="A0A9P1M684"/>
<gene>
    <name evidence="2" type="ORF">PPNO1_LOCUS853</name>
</gene>